<dbReference type="GO" id="GO:0008757">
    <property type="term" value="F:S-adenosylmethionine-dependent methyltransferase activity"/>
    <property type="evidence" value="ECO:0007669"/>
    <property type="project" value="InterPro"/>
</dbReference>
<dbReference type="EMBL" id="JAMDMJ010000034">
    <property type="protein sequence ID" value="MCY9598703.1"/>
    <property type="molecule type" value="Genomic_DNA"/>
</dbReference>
<dbReference type="Proteomes" id="UP001527202">
    <property type="component" value="Unassembled WGS sequence"/>
</dbReference>
<dbReference type="InterPro" id="IPR013216">
    <property type="entry name" value="Methyltransf_11"/>
</dbReference>
<gene>
    <name evidence="2" type="ORF">M5X16_23390</name>
    <name evidence="3" type="ORF">PC41400_00430</name>
</gene>
<keyword evidence="5" id="KW-1185">Reference proteome</keyword>
<dbReference type="GO" id="GO:0032259">
    <property type="term" value="P:methylation"/>
    <property type="evidence" value="ECO:0007669"/>
    <property type="project" value="UniProtKB-KW"/>
</dbReference>
<reference evidence="3 4" key="1">
    <citation type="submission" date="2018-01" db="EMBL/GenBank/DDBJ databases">
        <title>The whole genome sequencing and assembly of Paenibacillus chitinolyticus KCCM 41400 strain.</title>
        <authorList>
            <person name="Kim J.-Y."/>
            <person name="Park M.-K."/>
            <person name="Lee Y.-J."/>
            <person name="Yi H."/>
            <person name="Bahn Y.-S."/>
            <person name="Kim J.F."/>
            <person name="Lee D.-W."/>
        </authorList>
    </citation>
    <scope>NUCLEOTIDE SEQUENCE [LARGE SCALE GENOMIC DNA]</scope>
    <source>
        <strain evidence="3 4">KCCM 41400</strain>
    </source>
</reference>
<accession>A0A410WPF5</accession>
<dbReference type="InterPro" id="IPR050508">
    <property type="entry name" value="Methyltransf_Superfamily"/>
</dbReference>
<protein>
    <submittedName>
        <fullName evidence="3">Class I SAM-dependent methyltransferase</fullName>
    </submittedName>
</protein>
<evidence type="ECO:0000313" key="3">
    <source>
        <dbReference type="EMBL" id="QAV16245.1"/>
    </source>
</evidence>
<reference evidence="2 5" key="2">
    <citation type="submission" date="2022-05" db="EMBL/GenBank/DDBJ databases">
        <title>Genome Sequencing of Bee-Associated Microbes.</title>
        <authorList>
            <person name="Dunlap C."/>
        </authorList>
    </citation>
    <scope>NUCLEOTIDE SEQUENCE [LARGE SCALE GENOMIC DNA]</scope>
    <source>
        <strain evidence="2 5">NRRL B-23120</strain>
    </source>
</reference>
<dbReference type="GeneID" id="95373280"/>
<dbReference type="SUPFAM" id="SSF53335">
    <property type="entry name" value="S-adenosyl-L-methionine-dependent methyltransferases"/>
    <property type="match status" value="1"/>
</dbReference>
<evidence type="ECO:0000313" key="4">
    <source>
        <dbReference type="Proteomes" id="UP000288943"/>
    </source>
</evidence>
<dbReference type="KEGG" id="pchi:PC41400_00430"/>
<dbReference type="EMBL" id="CP026520">
    <property type="protein sequence ID" value="QAV16245.1"/>
    <property type="molecule type" value="Genomic_DNA"/>
</dbReference>
<dbReference type="Pfam" id="PF08241">
    <property type="entry name" value="Methyltransf_11"/>
    <property type="match status" value="1"/>
</dbReference>
<dbReference type="Proteomes" id="UP000288943">
    <property type="component" value="Chromosome"/>
</dbReference>
<proteinExistence type="predicted"/>
<evidence type="ECO:0000259" key="1">
    <source>
        <dbReference type="Pfam" id="PF08241"/>
    </source>
</evidence>
<dbReference type="InterPro" id="IPR029063">
    <property type="entry name" value="SAM-dependent_MTases_sf"/>
</dbReference>
<dbReference type="PANTHER" id="PTHR42912:SF93">
    <property type="entry name" value="N6-ADENOSINE-METHYLTRANSFERASE TMT1A"/>
    <property type="match status" value="1"/>
</dbReference>
<evidence type="ECO:0000313" key="2">
    <source>
        <dbReference type="EMBL" id="MCY9598703.1"/>
    </source>
</evidence>
<dbReference type="CDD" id="cd02440">
    <property type="entry name" value="AdoMet_MTases"/>
    <property type="match status" value="1"/>
</dbReference>
<dbReference type="OrthoDB" id="9784101at2"/>
<keyword evidence="3" id="KW-0808">Transferase</keyword>
<dbReference type="PANTHER" id="PTHR42912">
    <property type="entry name" value="METHYLTRANSFERASE"/>
    <property type="match status" value="1"/>
</dbReference>
<sequence length="232" mass="25824">MPDHTDIYRNQTHLYDRMISRQPDLAERIDRIRPHEGLDIVDLGAGTGRLTAVLAPKAASVTALDASSSMLEVTASKLRRTGLTNWRCTAADHRSLPLADDSADLLVCGWSLCYLAGSDVPGWEAHVAQALAEMRRVLRPGGTLLLLETMGTGTEVPDPPAFLKPYYALLTQKYCFAHETFRLDYTFESLKEAEETARFFFGEDLAAKTTRNNWVTLPECAGVWWLHMPAEA</sequence>
<keyword evidence="3" id="KW-0489">Methyltransferase</keyword>
<feature type="domain" description="Methyltransferase type 11" evidence="1">
    <location>
        <begin position="41"/>
        <end position="145"/>
    </location>
</feature>
<evidence type="ECO:0000313" key="5">
    <source>
        <dbReference type="Proteomes" id="UP001527202"/>
    </source>
</evidence>
<dbReference type="AlphaFoldDB" id="A0A410WPF5"/>
<dbReference type="Gene3D" id="3.40.50.150">
    <property type="entry name" value="Vaccinia Virus protein VP39"/>
    <property type="match status" value="1"/>
</dbReference>
<dbReference type="RefSeq" id="WP_042231279.1">
    <property type="nucleotide sequence ID" value="NZ_CP026520.1"/>
</dbReference>
<organism evidence="3 4">
    <name type="scientific">Paenibacillus chitinolyticus</name>
    <dbReference type="NCBI Taxonomy" id="79263"/>
    <lineage>
        <taxon>Bacteria</taxon>
        <taxon>Bacillati</taxon>
        <taxon>Bacillota</taxon>
        <taxon>Bacilli</taxon>
        <taxon>Bacillales</taxon>
        <taxon>Paenibacillaceae</taxon>
        <taxon>Paenibacillus</taxon>
    </lineage>
</organism>
<name>A0A410WPF5_9BACL</name>